<dbReference type="PANTHER" id="PTHR19878">
    <property type="entry name" value="AUTOPHAGY PROTEIN 16-LIKE"/>
    <property type="match status" value="1"/>
</dbReference>
<dbReference type="PANTHER" id="PTHR19878:SF8">
    <property type="entry name" value="AUTOPHAGY-RELATED 16, ISOFORM F"/>
    <property type="match status" value="1"/>
</dbReference>
<keyword evidence="8" id="KW-1185">Reference proteome</keyword>
<dbReference type="GO" id="GO:0000045">
    <property type="term" value="P:autophagosome assembly"/>
    <property type="evidence" value="ECO:0007669"/>
    <property type="project" value="InterPro"/>
</dbReference>
<feature type="coiled-coil region" evidence="5">
    <location>
        <begin position="114"/>
        <end position="141"/>
    </location>
</feature>
<dbReference type="AlphaFoldDB" id="A0A2T9YNV2"/>
<keyword evidence="2 4" id="KW-0853">WD repeat</keyword>
<evidence type="ECO:0000313" key="8">
    <source>
        <dbReference type="Proteomes" id="UP000245383"/>
    </source>
</evidence>
<evidence type="ECO:0000256" key="1">
    <source>
        <dbReference type="ARBA" id="ARBA00005331"/>
    </source>
</evidence>
<evidence type="ECO:0000256" key="3">
    <source>
        <dbReference type="ARBA" id="ARBA00022737"/>
    </source>
</evidence>
<organism evidence="7 8">
    <name type="scientific">Smittium simulii</name>
    <dbReference type="NCBI Taxonomy" id="133385"/>
    <lineage>
        <taxon>Eukaryota</taxon>
        <taxon>Fungi</taxon>
        <taxon>Fungi incertae sedis</taxon>
        <taxon>Zoopagomycota</taxon>
        <taxon>Kickxellomycotina</taxon>
        <taxon>Harpellomycetes</taxon>
        <taxon>Harpellales</taxon>
        <taxon>Legeriomycetaceae</taxon>
        <taxon>Smittium</taxon>
    </lineage>
</organism>
<dbReference type="GO" id="GO:0034274">
    <property type="term" value="C:Atg12-Atg5-Atg16 complex"/>
    <property type="evidence" value="ECO:0007669"/>
    <property type="project" value="TreeGrafter"/>
</dbReference>
<dbReference type="PROSITE" id="PS00678">
    <property type="entry name" value="WD_REPEATS_1"/>
    <property type="match status" value="2"/>
</dbReference>
<dbReference type="GO" id="GO:0043495">
    <property type="term" value="F:protein-membrane adaptor activity"/>
    <property type="evidence" value="ECO:0007669"/>
    <property type="project" value="TreeGrafter"/>
</dbReference>
<dbReference type="InterPro" id="IPR036322">
    <property type="entry name" value="WD40_repeat_dom_sf"/>
</dbReference>
<comment type="caution">
    <text evidence="7">The sequence shown here is derived from an EMBL/GenBank/DDBJ whole genome shotgun (WGS) entry which is preliminary data.</text>
</comment>
<evidence type="ECO:0000256" key="5">
    <source>
        <dbReference type="SAM" id="Coils"/>
    </source>
</evidence>
<name>A0A2T9YNV2_9FUNG</name>
<feature type="repeat" description="WD" evidence="4">
    <location>
        <begin position="338"/>
        <end position="379"/>
    </location>
</feature>
<evidence type="ECO:0000256" key="4">
    <source>
        <dbReference type="PROSITE-ProRule" id="PRU00221"/>
    </source>
</evidence>
<dbReference type="InterPro" id="IPR013923">
    <property type="entry name" value="Autophagy-rel_prot_16_dom"/>
</dbReference>
<evidence type="ECO:0000259" key="6">
    <source>
        <dbReference type="Pfam" id="PF08614"/>
    </source>
</evidence>
<evidence type="ECO:0000313" key="7">
    <source>
        <dbReference type="EMBL" id="PVU94007.1"/>
    </source>
</evidence>
<dbReference type="Proteomes" id="UP000245383">
    <property type="component" value="Unassembled WGS sequence"/>
</dbReference>
<dbReference type="PROSITE" id="PS50294">
    <property type="entry name" value="WD_REPEATS_REGION"/>
    <property type="match status" value="2"/>
</dbReference>
<dbReference type="Pfam" id="PF08614">
    <property type="entry name" value="ATG16"/>
    <property type="match status" value="1"/>
</dbReference>
<dbReference type="InterPro" id="IPR015943">
    <property type="entry name" value="WD40/YVTN_repeat-like_dom_sf"/>
</dbReference>
<protein>
    <recommendedName>
        <fullName evidence="6">Autophagy-related protein 16 domain-containing protein</fullName>
    </recommendedName>
</protein>
<dbReference type="GO" id="GO:0000421">
    <property type="term" value="C:autophagosome membrane"/>
    <property type="evidence" value="ECO:0007669"/>
    <property type="project" value="TreeGrafter"/>
</dbReference>
<dbReference type="Gene3D" id="1.20.5.170">
    <property type="match status" value="1"/>
</dbReference>
<sequence length="480" mass="54699">MAEILDKELHDPKPWLEWELHTLFSLRERDLAIENISQISSSCKPPSIRFTKLYIYILLYESDRFEYFLDSALAKKISQYAEHIKKLEKTEQVHSFNSMSSSKLNQDVSPHVRSTLAQQRILELEKKVDELNKERGELYKTQSLNTQKLLEISEKTQINLKLIKKQEQDLVVLLYRKVDMEAEIRIRTQKIQDQTETIGEKNKTIEILQDEVAALQLELVHLEVKVAKLWEENQQLVQRWLKKMNEEADIINTLNQKDEEIRRNSLSTIPFNVNSNFLNSSENVLITIPSSVTYRINTKLSEIHSISVSPHKGLVAVGGDNTEVLLIDYESSQKKSKLSGCTNSVFDVTFNSFGSLLAAACSDNSIYIWNVDSKSLTKVLTGHIGRVVAIKFNQDSTKIISCSIDRTIKVWDIQSGNCLKTLFTISNCNDFGLLDNEGATIITGHMDFGIRTWNTITGVKLKETKINNSAIVSIAVSQSE</sequence>
<dbReference type="GO" id="GO:0034045">
    <property type="term" value="C:phagophore assembly site membrane"/>
    <property type="evidence" value="ECO:0007669"/>
    <property type="project" value="TreeGrafter"/>
</dbReference>
<keyword evidence="3" id="KW-0677">Repeat</keyword>
<reference evidence="7 8" key="1">
    <citation type="journal article" date="2018" name="MBio">
        <title>Comparative Genomics Reveals the Core Gene Toolbox for the Fungus-Insect Symbiosis.</title>
        <authorList>
            <person name="Wang Y."/>
            <person name="Stata M."/>
            <person name="Wang W."/>
            <person name="Stajich J.E."/>
            <person name="White M.M."/>
            <person name="Moncalvo J.M."/>
        </authorList>
    </citation>
    <scope>NUCLEOTIDE SEQUENCE [LARGE SCALE GENOMIC DNA]</scope>
    <source>
        <strain evidence="7 8">SWE-8-4</strain>
    </source>
</reference>
<keyword evidence="5" id="KW-0175">Coiled coil</keyword>
<dbReference type="SMART" id="SM00320">
    <property type="entry name" value="WD40"/>
    <property type="match status" value="4"/>
</dbReference>
<feature type="repeat" description="WD" evidence="4">
    <location>
        <begin position="380"/>
        <end position="421"/>
    </location>
</feature>
<dbReference type="CDD" id="cd22887">
    <property type="entry name" value="Atg16_CCD"/>
    <property type="match status" value="1"/>
</dbReference>
<comment type="similarity">
    <text evidence="1">Belongs to the ATG16 family.</text>
</comment>
<accession>A0A2T9YNV2</accession>
<dbReference type="SUPFAM" id="SSF50978">
    <property type="entry name" value="WD40 repeat-like"/>
    <property type="match status" value="1"/>
</dbReference>
<dbReference type="OrthoDB" id="538223at2759"/>
<dbReference type="Pfam" id="PF00400">
    <property type="entry name" value="WD40"/>
    <property type="match status" value="2"/>
</dbReference>
<dbReference type="EMBL" id="MBFR01000104">
    <property type="protein sequence ID" value="PVU94007.1"/>
    <property type="molecule type" value="Genomic_DNA"/>
</dbReference>
<dbReference type="Gene3D" id="2.130.10.10">
    <property type="entry name" value="YVTN repeat-like/Quinoprotein amine dehydrogenase"/>
    <property type="match status" value="1"/>
</dbReference>
<dbReference type="PROSITE" id="PS50082">
    <property type="entry name" value="WD_REPEATS_2"/>
    <property type="match status" value="2"/>
</dbReference>
<feature type="coiled-coil region" evidence="5">
    <location>
        <begin position="191"/>
        <end position="225"/>
    </location>
</feature>
<gene>
    <name evidence="7" type="ORF">BB561_002859</name>
</gene>
<evidence type="ECO:0000256" key="2">
    <source>
        <dbReference type="ARBA" id="ARBA00022574"/>
    </source>
</evidence>
<feature type="domain" description="Autophagy-related protein 16" evidence="6">
    <location>
        <begin position="72"/>
        <end position="252"/>
    </location>
</feature>
<dbReference type="InterPro" id="IPR019775">
    <property type="entry name" value="WD40_repeat_CS"/>
</dbReference>
<dbReference type="STRING" id="133385.A0A2T9YNV2"/>
<dbReference type="InterPro" id="IPR045160">
    <property type="entry name" value="ATG16"/>
</dbReference>
<dbReference type="InterPro" id="IPR001680">
    <property type="entry name" value="WD40_rpt"/>
</dbReference>
<proteinExistence type="inferred from homology"/>